<keyword evidence="13" id="KW-1185">Reference proteome</keyword>
<dbReference type="PANTHER" id="PTHR31683">
    <property type="entry name" value="PECTATE LYASE 18-RELATED"/>
    <property type="match status" value="1"/>
</dbReference>
<dbReference type="GO" id="GO:0030570">
    <property type="term" value="F:pectate lyase activity"/>
    <property type="evidence" value="ECO:0007669"/>
    <property type="project" value="InterPro"/>
</dbReference>
<evidence type="ECO:0000256" key="6">
    <source>
        <dbReference type="ARBA" id="ARBA00036818"/>
    </source>
</evidence>
<keyword evidence="3" id="KW-1015">Disulfide bond</keyword>
<keyword evidence="5 9" id="KW-0456">Lyase</keyword>
<name>A0AAD9T040_9HELO</name>
<evidence type="ECO:0000256" key="10">
    <source>
        <dbReference type="SAM" id="SignalP"/>
    </source>
</evidence>
<evidence type="ECO:0000256" key="5">
    <source>
        <dbReference type="ARBA" id="ARBA00023239"/>
    </source>
</evidence>
<proteinExistence type="inferred from homology"/>
<organism evidence="12 13">
    <name type="scientific">Diplocarpon rosae</name>
    <dbReference type="NCBI Taxonomy" id="946125"/>
    <lineage>
        <taxon>Eukaryota</taxon>
        <taxon>Fungi</taxon>
        <taxon>Dikarya</taxon>
        <taxon>Ascomycota</taxon>
        <taxon>Pezizomycotina</taxon>
        <taxon>Leotiomycetes</taxon>
        <taxon>Helotiales</taxon>
        <taxon>Drepanopezizaceae</taxon>
        <taxon>Diplocarpon</taxon>
    </lineage>
</organism>
<feature type="domain" description="Pectate lyase" evidence="11">
    <location>
        <begin position="95"/>
        <end position="318"/>
    </location>
</feature>
<evidence type="ECO:0000259" key="11">
    <source>
        <dbReference type="SMART" id="SM00656"/>
    </source>
</evidence>
<dbReference type="EMBL" id="JAUBYV010000006">
    <property type="protein sequence ID" value="KAK2626182.1"/>
    <property type="molecule type" value="Genomic_DNA"/>
</dbReference>
<keyword evidence="4" id="KW-0325">Glycoprotein</keyword>
<keyword evidence="9" id="KW-0964">Secreted</keyword>
<dbReference type="InterPro" id="IPR011050">
    <property type="entry name" value="Pectin_lyase_fold/virulence"/>
</dbReference>
<evidence type="ECO:0000256" key="1">
    <source>
        <dbReference type="ARBA" id="ARBA00010980"/>
    </source>
</evidence>
<comment type="similarity">
    <text evidence="1 9">Belongs to the polysaccharide lyase 1 family.</text>
</comment>
<dbReference type="PANTHER" id="PTHR31683:SF67">
    <property type="entry name" value="PECTIN LYASE F-RELATED"/>
    <property type="match status" value="1"/>
</dbReference>
<evidence type="ECO:0000313" key="12">
    <source>
        <dbReference type="EMBL" id="KAK2626182.1"/>
    </source>
</evidence>
<dbReference type="Pfam" id="PF00544">
    <property type="entry name" value="Pectate_lyase_4"/>
    <property type="match status" value="2"/>
</dbReference>
<dbReference type="InterPro" id="IPR045032">
    <property type="entry name" value="PEL"/>
</dbReference>
<keyword evidence="9" id="KW-0119">Carbohydrate metabolism</keyword>
<protein>
    <recommendedName>
        <fullName evidence="8">pectin lyase</fullName>
        <ecNumber evidence="8">4.2.2.10</ecNumber>
    </recommendedName>
</protein>
<accession>A0AAD9T040</accession>
<evidence type="ECO:0000256" key="4">
    <source>
        <dbReference type="ARBA" id="ARBA00023180"/>
    </source>
</evidence>
<evidence type="ECO:0000256" key="8">
    <source>
        <dbReference type="ARBA" id="ARBA00039082"/>
    </source>
</evidence>
<dbReference type="AlphaFoldDB" id="A0AAD9T040"/>
<comment type="caution">
    <text evidence="12">The sequence shown here is derived from an EMBL/GenBank/DDBJ whole genome shotgun (WGS) entry which is preliminary data.</text>
</comment>
<comment type="catalytic activity">
    <reaction evidence="6">
        <text>Eliminative cleavage of (1-&gt;4)-alpha-D-galacturonan methyl ester to give oligosaccharides with 4-deoxy-6-O-methyl-alpha-D-galact-4-enuronosyl groups at their non-reducing ends.</text>
        <dbReference type="EC" id="4.2.2.10"/>
    </reaction>
</comment>
<evidence type="ECO:0000256" key="3">
    <source>
        <dbReference type="ARBA" id="ARBA00023157"/>
    </source>
</evidence>
<dbReference type="Proteomes" id="UP001285354">
    <property type="component" value="Unassembled WGS sequence"/>
</dbReference>
<comment type="function">
    <text evidence="7">Pectinolytic enzymes consist of four classes of enzymes: pectin lyase, polygalacturonase, pectin methylesterase and rhamnogalacturonase. Among pectinolytic enzymes, pectin lyase is the most important in depolymerization of pectin, since it cleaves internal glycosidic bonds of highly methylated pectins.</text>
</comment>
<keyword evidence="2 10" id="KW-0732">Signal</keyword>
<comment type="subcellular location">
    <subcellularLocation>
        <location evidence="9">Secreted</location>
    </subcellularLocation>
</comment>
<sequence length="402" mass="42428">MHFHFHLAVQASLALVLAPSLILALALPQSTDASGGNKDVAYGFATGVTGGGDAAGAAPKDITELREWLADEKPRVILIDKTFDFTGSEGSASEAGCYKSDCPLTQGGQSYIGTLSCGGSGMTSTTVKYDKAGSDALIVASDKTLLGVGAKGVLIGKGLKLPQTTKNVIIRNIHITDINPHAVWGGEALFLDGNDGVWVDHNKFSKISRMFIFSAYNPVRVTISNNEFDGTTTTSATCNKEHYWGAMFGTEGDQITFDQNYWHDISGRSPKLGGSEGGKSTTQATNNLFEDSEGHSFEIYPGASILIEGNQFVNVKYPIGPGAEKVDTIYNVPDAASASACSSTLGRACVMNAFTNSPGKWPSLKATAVLNTFKAVSKYLVAPYDVKSVQSRVKANAGVGKI</sequence>
<evidence type="ECO:0000256" key="9">
    <source>
        <dbReference type="RuleBase" id="RU361173"/>
    </source>
</evidence>
<gene>
    <name evidence="12" type="ORF">QTJ16_004444</name>
</gene>
<dbReference type="SMART" id="SM00656">
    <property type="entry name" value="Amb_all"/>
    <property type="match status" value="1"/>
</dbReference>
<dbReference type="GO" id="GO:0000272">
    <property type="term" value="P:polysaccharide catabolic process"/>
    <property type="evidence" value="ECO:0007669"/>
    <property type="project" value="UniProtKB-KW"/>
</dbReference>
<feature type="chain" id="PRO_5042071069" description="pectin lyase" evidence="10">
    <location>
        <begin position="34"/>
        <end position="402"/>
    </location>
</feature>
<feature type="signal peptide" evidence="10">
    <location>
        <begin position="1"/>
        <end position="33"/>
    </location>
</feature>
<dbReference type="GO" id="GO:0047490">
    <property type="term" value="F:pectin lyase activity"/>
    <property type="evidence" value="ECO:0007669"/>
    <property type="project" value="UniProtKB-EC"/>
</dbReference>
<dbReference type="SUPFAM" id="SSF51126">
    <property type="entry name" value="Pectin lyase-like"/>
    <property type="match status" value="1"/>
</dbReference>
<dbReference type="Gene3D" id="2.160.20.10">
    <property type="entry name" value="Single-stranded right-handed beta-helix, Pectin lyase-like"/>
    <property type="match status" value="1"/>
</dbReference>
<dbReference type="GO" id="GO:0005576">
    <property type="term" value="C:extracellular region"/>
    <property type="evidence" value="ECO:0007669"/>
    <property type="project" value="UniProtKB-SubCell"/>
</dbReference>
<dbReference type="EC" id="4.2.2.10" evidence="8"/>
<dbReference type="InterPro" id="IPR002022">
    <property type="entry name" value="Pec_lyase"/>
</dbReference>
<evidence type="ECO:0000256" key="7">
    <source>
        <dbReference type="ARBA" id="ARBA00037631"/>
    </source>
</evidence>
<evidence type="ECO:0000256" key="2">
    <source>
        <dbReference type="ARBA" id="ARBA00022729"/>
    </source>
</evidence>
<dbReference type="InterPro" id="IPR012334">
    <property type="entry name" value="Pectin_lyas_fold"/>
</dbReference>
<evidence type="ECO:0000313" key="13">
    <source>
        <dbReference type="Proteomes" id="UP001285354"/>
    </source>
</evidence>
<reference evidence="12" key="1">
    <citation type="submission" date="2023-06" db="EMBL/GenBank/DDBJ databases">
        <title>Draft genome of Marssonina rosae.</title>
        <authorList>
            <person name="Cheng Q."/>
        </authorList>
    </citation>
    <scope>NUCLEOTIDE SEQUENCE</scope>
    <source>
        <strain evidence="12">R4</strain>
    </source>
</reference>
<keyword evidence="9" id="KW-0624">Polysaccharide degradation</keyword>